<dbReference type="NCBIfam" id="TIGR00254">
    <property type="entry name" value="GGDEF"/>
    <property type="match status" value="1"/>
</dbReference>
<evidence type="ECO:0000259" key="2">
    <source>
        <dbReference type="PROSITE" id="PS50883"/>
    </source>
</evidence>
<organism evidence="4 5">
    <name type="scientific">Klenkia terrae</name>
    <dbReference type="NCBI Taxonomy" id="1052259"/>
    <lineage>
        <taxon>Bacteria</taxon>
        <taxon>Bacillati</taxon>
        <taxon>Actinomycetota</taxon>
        <taxon>Actinomycetes</taxon>
        <taxon>Geodermatophilales</taxon>
        <taxon>Geodermatophilaceae</taxon>
        <taxon>Klenkia</taxon>
    </lineage>
</organism>
<dbReference type="Gene3D" id="3.30.450.20">
    <property type="entry name" value="PAS domain"/>
    <property type="match status" value="1"/>
</dbReference>
<gene>
    <name evidence="4" type="ORF">UXQ13_06125</name>
</gene>
<dbReference type="InterPro" id="IPR001633">
    <property type="entry name" value="EAL_dom"/>
</dbReference>
<dbReference type="PANTHER" id="PTHR44757">
    <property type="entry name" value="DIGUANYLATE CYCLASE DGCP"/>
    <property type="match status" value="1"/>
</dbReference>
<dbReference type="InterPro" id="IPR052155">
    <property type="entry name" value="Biofilm_reg_signaling"/>
</dbReference>
<dbReference type="RefSeq" id="WP_336391940.1">
    <property type="nucleotide sequence ID" value="NZ_JBAPLV010000004.1"/>
</dbReference>
<feature type="transmembrane region" description="Helical" evidence="1">
    <location>
        <begin position="55"/>
        <end position="73"/>
    </location>
</feature>
<dbReference type="Gene3D" id="3.30.70.270">
    <property type="match status" value="1"/>
</dbReference>
<dbReference type="Pfam" id="PF08448">
    <property type="entry name" value="PAS_4"/>
    <property type="match status" value="1"/>
</dbReference>
<dbReference type="SMART" id="SM00052">
    <property type="entry name" value="EAL"/>
    <property type="match status" value="1"/>
</dbReference>
<feature type="domain" description="EAL" evidence="2">
    <location>
        <begin position="617"/>
        <end position="870"/>
    </location>
</feature>
<comment type="caution">
    <text evidence="4">The sequence shown here is derived from an EMBL/GenBank/DDBJ whole genome shotgun (WGS) entry which is preliminary data.</text>
</comment>
<evidence type="ECO:0000313" key="5">
    <source>
        <dbReference type="Proteomes" id="UP001373496"/>
    </source>
</evidence>
<dbReference type="Gene3D" id="3.20.20.450">
    <property type="entry name" value="EAL domain"/>
    <property type="match status" value="1"/>
</dbReference>
<feature type="domain" description="GGDEF" evidence="3">
    <location>
        <begin position="478"/>
        <end position="608"/>
    </location>
</feature>
<dbReference type="InterPro" id="IPR029787">
    <property type="entry name" value="Nucleotide_cyclase"/>
</dbReference>
<feature type="transmembrane region" description="Helical" evidence="1">
    <location>
        <begin position="24"/>
        <end position="43"/>
    </location>
</feature>
<dbReference type="InterPro" id="IPR035965">
    <property type="entry name" value="PAS-like_dom_sf"/>
</dbReference>
<proteinExistence type="predicted"/>
<feature type="transmembrane region" description="Helical" evidence="1">
    <location>
        <begin position="207"/>
        <end position="228"/>
    </location>
</feature>
<dbReference type="SUPFAM" id="SSF141868">
    <property type="entry name" value="EAL domain-like"/>
    <property type="match status" value="1"/>
</dbReference>
<dbReference type="InterPro" id="IPR013656">
    <property type="entry name" value="PAS_4"/>
</dbReference>
<dbReference type="SUPFAM" id="SSF55073">
    <property type="entry name" value="Nucleotide cyclase"/>
    <property type="match status" value="1"/>
</dbReference>
<sequence length="884" mass="90952">MGLALLTLLGGALLLPPGARRPVSDAVVVTAAVLAAVVLARVGRRTCARARGWRLVAAALLTGVVVSASTELLDPAPGSVDPARTAASVLPHLLGAVAVLTLLGRGRLRAGGARLLVENALFCTAAFVLAQLLVVGPLVRELSPGGPARLALEASCLAATLLLGTGLTFVTAAGPARRTTAGVTLAGLAALTVADCLAVVVSTGSFGLLGTASRAVLLLGLVLLVLAATTDPGDAPGTAGGPAPGVGGARKLTQGITLAGQLLPHGVMVVAAVLLLASALFVATPTPAALVAVAVGLLLTGVHRVVVVGDEVRWAGRLGRSEAYFRKVVRASSDAVLVLDEQRVTTWAAPALADPAQAAGRPLVGALLVDRVHPQDVETVRAWLSDPDGPAAALGGLCSFRLPAADGSWRVWEAGVTDLRADAAVGDLVLHCRDVTVRLHAEDELRSLAFTDPVTGLPNRAAHVIALAEELAAAGEVSQVSLLLFEVEGLTAARENVGRDVVDLSLVEIGRRLRATVRGDDLVARVGAEVFAVLAHGEGTEPDRVASRCLSVVEQPVVTPLGLVDLSAAVGLVPLVAGLGSETVLDRAELAVRSARQAGPGSVRRYDPLLGEARDRRERLRADLVGARARGELGLVWQPIVSLTEQQVTGVEALVRWDHPVFGELEPEEFIPVAERAGLVGDLQRWVLHEATLAAAALPEHGAPLRLGINISPVHLASGTVVGDVSTALRATGFPAERLVVEVTGSTALLEDPAISADFAALRLMGVHLALDDFGAESSTLAHLTRLPIDVVKLDRSFLARVDKEVQTRALCASVIGIGGDLGIDVVAEGVETPSQLTVLRTMGCGFAQGFLLSRPLTLPALVACLDAGRGHLWPGQVGRVDAG</sequence>
<feature type="transmembrane region" description="Helical" evidence="1">
    <location>
        <begin position="262"/>
        <end position="282"/>
    </location>
</feature>
<feature type="transmembrane region" description="Helical" evidence="1">
    <location>
        <begin position="150"/>
        <end position="170"/>
    </location>
</feature>
<dbReference type="PROSITE" id="PS50883">
    <property type="entry name" value="EAL"/>
    <property type="match status" value="1"/>
</dbReference>
<feature type="transmembrane region" description="Helical" evidence="1">
    <location>
        <begin position="115"/>
        <end position="138"/>
    </location>
</feature>
<dbReference type="CDD" id="cd01948">
    <property type="entry name" value="EAL"/>
    <property type="match status" value="1"/>
</dbReference>
<reference evidence="4 5" key="1">
    <citation type="submission" date="2024-03" db="EMBL/GenBank/DDBJ databases">
        <title>Draft genome sequence of Klenkia terrae.</title>
        <authorList>
            <person name="Duangmal K."/>
            <person name="Chantavorakit T."/>
        </authorList>
    </citation>
    <scope>NUCLEOTIDE SEQUENCE [LARGE SCALE GENOMIC DNA]</scope>
    <source>
        <strain evidence="4 5">JCM 17786</strain>
    </source>
</reference>
<dbReference type="EMBL" id="JBAPLV010000004">
    <property type="protein sequence ID" value="MEI4278037.1"/>
    <property type="molecule type" value="Genomic_DNA"/>
</dbReference>
<dbReference type="Proteomes" id="UP001373496">
    <property type="component" value="Unassembled WGS sequence"/>
</dbReference>
<dbReference type="InterPro" id="IPR043128">
    <property type="entry name" value="Rev_trsase/Diguanyl_cyclase"/>
</dbReference>
<dbReference type="SUPFAM" id="SSF55785">
    <property type="entry name" value="PYP-like sensor domain (PAS domain)"/>
    <property type="match status" value="1"/>
</dbReference>
<feature type="transmembrane region" description="Helical" evidence="1">
    <location>
        <begin position="85"/>
        <end position="103"/>
    </location>
</feature>
<dbReference type="InterPro" id="IPR000160">
    <property type="entry name" value="GGDEF_dom"/>
</dbReference>
<accession>A0ABU8E391</accession>
<protein>
    <submittedName>
        <fullName evidence="4">Bifunctional diguanylate cyclase/phosphodiesterase</fullName>
    </submittedName>
</protein>
<evidence type="ECO:0000259" key="3">
    <source>
        <dbReference type="PROSITE" id="PS50887"/>
    </source>
</evidence>
<dbReference type="PROSITE" id="PS50887">
    <property type="entry name" value="GGDEF"/>
    <property type="match status" value="1"/>
</dbReference>
<keyword evidence="1" id="KW-0472">Membrane</keyword>
<dbReference type="SMART" id="SM00267">
    <property type="entry name" value="GGDEF"/>
    <property type="match status" value="1"/>
</dbReference>
<dbReference type="Pfam" id="PF00563">
    <property type="entry name" value="EAL"/>
    <property type="match status" value="1"/>
</dbReference>
<dbReference type="InterPro" id="IPR035919">
    <property type="entry name" value="EAL_sf"/>
</dbReference>
<keyword evidence="1" id="KW-0812">Transmembrane</keyword>
<name>A0ABU8E391_9ACTN</name>
<keyword evidence="1" id="KW-1133">Transmembrane helix</keyword>
<evidence type="ECO:0000313" key="4">
    <source>
        <dbReference type="EMBL" id="MEI4278037.1"/>
    </source>
</evidence>
<evidence type="ECO:0000256" key="1">
    <source>
        <dbReference type="SAM" id="Phobius"/>
    </source>
</evidence>
<dbReference type="PANTHER" id="PTHR44757:SF2">
    <property type="entry name" value="BIOFILM ARCHITECTURE MAINTENANCE PROTEIN MBAA"/>
    <property type="match status" value="1"/>
</dbReference>
<dbReference type="CDD" id="cd01949">
    <property type="entry name" value="GGDEF"/>
    <property type="match status" value="1"/>
</dbReference>
<keyword evidence="5" id="KW-1185">Reference proteome</keyword>
<dbReference type="Pfam" id="PF00990">
    <property type="entry name" value="GGDEF"/>
    <property type="match status" value="1"/>
</dbReference>
<feature type="transmembrane region" description="Helical" evidence="1">
    <location>
        <begin position="182"/>
        <end position="201"/>
    </location>
</feature>